<proteinExistence type="predicted"/>
<evidence type="ECO:0000256" key="1">
    <source>
        <dbReference type="SAM" id="MobiDB-lite"/>
    </source>
</evidence>
<evidence type="ECO:0008006" key="4">
    <source>
        <dbReference type="Google" id="ProtNLM"/>
    </source>
</evidence>
<dbReference type="AlphaFoldDB" id="A0A2R8C204"/>
<dbReference type="InterPro" id="IPR019647">
    <property type="entry name" value="PhoP_reg_network_YrbL"/>
</dbReference>
<dbReference type="OrthoDB" id="5421848at2"/>
<organism evidence="2 3">
    <name type="scientific">Palleronia abyssalis</name>
    <dbReference type="NCBI Taxonomy" id="1501240"/>
    <lineage>
        <taxon>Bacteria</taxon>
        <taxon>Pseudomonadati</taxon>
        <taxon>Pseudomonadota</taxon>
        <taxon>Alphaproteobacteria</taxon>
        <taxon>Rhodobacterales</taxon>
        <taxon>Roseobacteraceae</taxon>
        <taxon>Palleronia</taxon>
    </lineage>
</organism>
<dbReference type="Pfam" id="PF10707">
    <property type="entry name" value="YrbL-PhoP_reg"/>
    <property type="match status" value="1"/>
</dbReference>
<sequence length="254" mass="28561">MTAHYMKSAPPTRTDTEDETDQLEKSWFIRLSGHDPIAGGGESQVFARPGKSSQLIKVHNTQHVEHLAASRSLKNRLRRWRGIGPYKTLLRLNRAYLDAVLKAAELGRPPPIAHQRGVLLTDLGLGVVVQKIRGEDGELAVTVAKLHRRGRVDSDLVTALTRFAGEMSAFHIIGNDLNPHNLVYETRHGRSRIVLVEGYGSRNLIPFRRWSRRVNDKSLSRRFQALAAWLDLTWDEGSWSFSQKDSEPGRSSSA</sequence>
<accession>A0A2R8C204</accession>
<evidence type="ECO:0000313" key="2">
    <source>
        <dbReference type="EMBL" id="SPJ26448.1"/>
    </source>
</evidence>
<evidence type="ECO:0000313" key="3">
    <source>
        <dbReference type="Proteomes" id="UP000244912"/>
    </source>
</evidence>
<protein>
    <recommendedName>
        <fullName evidence="4">PhoP regulatory network protein YrbL</fullName>
    </recommendedName>
</protein>
<feature type="region of interest" description="Disordered" evidence="1">
    <location>
        <begin position="1"/>
        <end position="20"/>
    </location>
</feature>
<gene>
    <name evidence="2" type="ORF">PAA8504_04309</name>
</gene>
<dbReference type="EMBL" id="ONZF01000020">
    <property type="protein sequence ID" value="SPJ26448.1"/>
    <property type="molecule type" value="Genomic_DNA"/>
</dbReference>
<keyword evidence="3" id="KW-1185">Reference proteome</keyword>
<dbReference type="Proteomes" id="UP000244912">
    <property type="component" value="Unassembled WGS sequence"/>
</dbReference>
<reference evidence="2 3" key="1">
    <citation type="submission" date="2018-03" db="EMBL/GenBank/DDBJ databases">
        <authorList>
            <person name="Keele B.F."/>
        </authorList>
    </citation>
    <scope>NUCLEOTIDE SEQUENCE [LARGE SCALE GENOMIC DNA]</scope>
    <source>
        <strain evidence="2 3">CECT 8504</strain>
    </source>
</reference>
<dbReference type="RefSeq" id="WP_108896129.1">
    <property type="nucleotide sequence ID" value="NZ_ONZF01000020.1"/>
</dbReference>
<name>A0A2R8C204_9RHOB</name>